<dbReference type="PANTHER" id="PTHR33202:SF7">
    <property type="entry name" value="FERRIC UPTAKE REGULATION PROTEIN"/>
    <property type="match status" value="1"/>
</dbReference>
<comment type="similarity">
    <text evidence="1">Belongs to the Fur family.</text>
</comment>
<dbReference type="Proteomes" id="UP001466331">
    <property type="component" value="Unassembled WGS sequence"/>
</dbReference>
<evidence type="ECO:0000256" key="1">
    <source>
        <dbReference type="ARBA" id="ARBA00007957"/>
    </source>
</evidence>
<comment type="caution">
    <text evidence="7">The sequence shown here is derived from an EMBL/GenBank/DDBJ whole genome shotgun (WGS) entry which is preliminary data.</text>
</comment>
<keyword evidence="5" id="KW-0238">DNA-binding</keyword>
<gene>
    <name evidence="7" type="ORF">WKV44_00340</name>
</gene>
<protein>
    <submittedName>
        <fullName evidence="7">Transcriptional repressor</fullName>
    </submittedName>
</protein>
<dbReference type="InterPro" id="IPR036390">
    <property type="entry name" value="WH_DNA-bd_sf"/>
</dbReference>
<sequence length="127" mass="14397">MTRIRQSVLDIVKKAQTPLSAAGVLARMSETCHQATIYRALKYLEAKGHLQSFVLPCEEHGTEKYYMGSAAGSHKHWFHCTSCHSFLPLSDCTLSDTIYKLEKEKNISIRGHVLYFTGLCEDCRDNK</sequence>
<keyword evidence="4" id="KW-0805">Transcription regulation</keyword>
<evidence type="ECO:0000256" key="5">
    <source>
        <dbReference type="ARBA" id="ARBA00023125"/>
    </source>
</evidence>
<dbReference type="InterPro" id="IPR002481">
    <property type="entry name" value="FUR"/>
</dbReference>
<dbReference type="RefSeq" id="WP_420068439.1">
    <property type="nucleotide sequence ID" value="NZ_JBCHKQ010000001.1"/>
</dbReference>
<reference evidence="7 8" key="1">
    <citation type="submission" date="2024-03" db="EMBL/GenBank/DDBJ databases">
        <title>Ignisphaera cupida sp. nov., a hyperthermophilic hydrolytic archaeon from a hot spring of Kamchatka, and proposal of Ignisphaeraceae fam. nov.</title>
        <authorList>
            <person name="Podosokorskaya O.A."/>
            <person name="Elcheninov A.G."/>
            <person name="Maltseva A.I."/>
            <person name="Zayulina K.S."/>
            <person name="Novikov A."/>
            <person name="Merkel A.Y."/>
        </authorList>
    </citation>
    <scope>NUCLEOTIDE SEQUENCE [LARGE SCALE GENOMIC DNA]</scope>
    <source>
        <strain evidence="7 8">38H-sp</strain>
    </source>
</reference>
<dbReference type="Gene3D" id="3.30.1490.190">
    <property type="match status" value="1"/>
</dbReference>
<keyword evidence="6" id="KW-0804">Transcription</keyword>
<dbReference type="Gene3D" id="1.10.10.10">
    <property type="entry name" value="Winged helix-like DNA-binding domain superfamily/Winged helix DNA-binding domain"/>
    <property type="match status" value="1"/>
</dbReference>
<evidence type="ECO:0000256" key="2">
    <source>
        <dbReference type="ARBA" id="ARBA00022491"/>
    </source>
</evidence>
<name>A0ABU9U8J2_9SPIR</name>
<evidence type="ECO:0000313" key="8">
    <source>
        <dbReference type="Proteomes" id="UP001466331"/>
    </source>
</evidence>
<evidence type="ECO:0000313" key="7">
    <source>
        <dbReference type="EMBL" id="MEM5946985.1"/>
    </source>
</evidence>
<evidence type="ECO:0000256" key="6">
    <source>
        <dbReference type="ARBA" id="ARBA00023163"/>
    </source>
</evidence>
<keyword evidence="2" id="KW-0678">Repressor</keyword>
<keyword evidence="8" id="KW-1185">Reference proteome</keyword>
<evidence type="ECO:0000256" key="3">
    <source>
        <dbReference type="ARBA" id="ARBA00022833"/>
    </source>
</evidence>
<dbReference type="EMBL" id="JBCHKQ010000001">
    <property type="protein sequence ID" value="MEM5946985.1"/>
    <property type="molecule type" value="Genomic_DNA"/>
</dbReference>
<dbReference type="Pfam" id="PF01475">
    <property type="entry name" value="FUR"/>
    <property type="match status" value="1"/>
</dbReference>
<dbReference type="InterPro" id="IPR043135">
    <property type="entry name" value="Fur_C"/>
</dbReference>
<dbReference type="InterPro" id="IPR036388">
    <property type="entry name" value="WH-like_DNA-bd_sf"/>
</dbReference>
<dbReference type="PANTHER" id="PTHR33202">
    <property type="entry name" value="ZINC UPTAKE REGULATION PROTEIN"/>
    <property type="match status" value="1"/>
</dbReference>
<accession>A0ABU9U8J2</accession>
<keyword evidence="3" id="KW-0862">Zinc</keyword>
<organism evidence="7 8">
    <name type="scientific">Rarispira pelagica</name>
    <dbReference type="NCBI Taxonomy" id="3141764"/>
    <lineage>
        <taxon>Bacteria</taxon>
        <taxon>Pseudomonadati</taxon>
        <taxon>Spirochaetota</taxon>
        <taxon>Spirochaetia</taxon>
        <taxon>Winmispirales</taxon>
        <taxon>Winmispiraceae</taxon>
        <taxon>Rarispira</taxon>
    </lineage>
</organism>
<proteinExistence type="inferred from homology"/>
<evidence type="ECO:0000256" key="4">
    <source>
        <dbReference type="ARBA" id="ARBA00023015"/>
    </source>
</evidence>
<dbReference type="SUPFAM" id="SSF46785">
    <property type="entry name" value="Winged helix' DNA-binding domain"/>
    <property type="match status" value="1"/>
</dbReference>